<feature type="domain" description="PTS EIIA type-2" evidence="13">
    <location>
        <begin position="5"/>
        <end position="154"/>
    </location>
</feature>
<feature type="transmembrane region" description="Helical" evidence="12">
    <location>
        <begin position="353"/>
        <end position="377"/>
    </location>
</feature>
<proteinExistence type="predicted"/>
<feature type="transmembrane region" description="Helical" evidence="12">
    <location>
        <begin position="527"/>
        <end position="547"/>
    </location>
</feature>
<feature type="domain" description="PTS EIIB type-2" evidence="14">
    <location>
        <begin position="171"/>
        <end position="267"/>
    </location>
</feature>
<dbReference type="SUPFAM" id="SSF52794">
    <property type="entry name" value="PTS system IIB component-like"/>
    <property type="match status" value="1"/>
</dbReference>
<dbReference type="NCBIfam" id="TIGR00829">
    <property type="entry name" value="FRU"/>
    <property type="match status" value="1"/>
</dbReference>
<keyword evidence="10 12" id="KW-1133">Transmembrane helix</keyword>
<feature type="transmembrane region" description="Helical" evidence="12">
    <location>
        <begin position="567"/>
        <end position="585"/>
    </location>
</feature>
<keyword evidence="9" id="KW-0418">Kinase</keyword>
<keyword evidence="8 12" id="KW-0812">Transmembrane</keyword>
<feature type="transmembrane region" description="Helical" evidence="12">
    <location>
        <begin position="384"/>
        <end position="404"/>
    </location>
</feature>
<feature type="transmembrane region" description="Helical" evidence="12">
    <location>
        <begin position="410"/>
        <end position="428"/>
    </location>
</feature>
<keyword evidence="2" id="KW-0813">Transport</keyword>
<evidence type="ECO:0000256" key="3">
    <source>
        <dbReference type="ARBA" id="ARBA00022475"/>
    </source>
</evidence>
<dbReference type="PANTHER" id="PTHR30505:SF0">
    <property type="entry name" value="FRUCTOSE-LIKE PTS SYSTEM EIIBC COMPONENT-RELATED"/>
    <property type="match status" value="1"/>
</dbReference>
<dbReference type="GO" id="GO:0009401">
    <property type="term" value="P:phosphoenolpyruvate-dependent sugar phosphotransferase system"/>
    <property type="evidence" value="ECO:0007669"/>
    <property type="project" value="UniProtKB-KW"/>
</dbReference>
<feature type="transmembrane region" description="Helical" evidence="12">
    <location>
        <begin position="309"/>
        <end position="333"/>
    </location>
</feature>
<dbReference type="GO" id="GO:0090563">
    <property type="term" value="F:protein-phosphocysteine-sugar phosphotransferase activity"/>
    <property type="evidence" value="ECO:0007669"/>
    <property type="project" value="TreeGrafter"/>
</dbReference>
<keyword evidence="3" id="KW-1003">Cell membrane</keyword>
<dbReference type="InterPro" id="IPR016152">
    <property type="entry name" value="PTrfase/Anion_transptr"/>
</dbReference>
<protein>
    <submittedName>
        <fullName evidence="16">PTS system IIA component (Fru family) /PTS system IIB component (Fru family) /PTS system IIC component (Fru family)</fullName>
    </submittedName>
</protein>
<dbReference type="EMBL" id="SNZK01000021">
    <property type="protein sequence ID" value="TDR50472.1"/>
    <property type="molecule type" value="Genomic_DNA"/>
</dbReference>
<feature type="transmembrane region" description="Helical" evidence="12">
    <location>
        <begin position="486"/>
        <end position="506"/>
    </location>
</feature>
<dbReference type="Pfam" id="PF02302">
    <property type="entry name" value="PTS_IIB"/>
    <property type="match status" value="1"/>
</dbReference>
<dbReference type="AlphaFoldDB" id="A0A4R6ZEQ7"/>
<comment type="subcellular location">
    <subcellularLocation>
        <location evidence="1">Cell inner membrane</location>
        <topology evidence="1">Multi-pass membrane protein</topology>
    </subcellularLocation>
</comment>
<reference evidence="16 17" key="1">
    <citation type="submission" date="2019-03" db="EMBL/GenBank/DDBJ databases">
        <title>Genomic Encyclopedia of Type Strains, Phase III (KMG-III): the genomes of soil and plant-associated and newly described type strains.</title>
        <authorList>
            <person name="Whitman W."/>
        </authorList>
    </citation>
    <scope>NUCLEOTIDE SEQUENCE [LARGE SCALE GENOMIC DNA]</scope>
    <source>
        <strain evidence="16 17">CECT 7972</strain>
    </source>
</reference>
<evidence type="ECO:0000256" key="2">
    <source>
        <dbReference type="ARBA" id="ARBA00022448"/>
    </source>
</evidence>
<organism evidence="16 17">
    <name type="scientific">Listeria rocourtiae</name>
    <dbReference type="NCBI Taxonomy" id="647910"/>
    <lineage>
        <taxon>Bacteria</taxon>
        <taxon>Bacillati</taxon>
        <taxon>Bacillota</taxon>
        <taxon>Bacilli</taxon>
        <taxon>Bacillales</taxon>
        <taxon>Listeriaceae</taxon>
        <taxon>Listeria</taxon>
    </lineage>
</organism>
<dbReference type="Pfam" id="PF00359">
    <property type="entry name" value="PTS_EIIA_2"/>
    <property type="match status" value="1"/>
</dbReference>
<evidence type="ECO:0000256" key="9">
    <source>
        <dbReference type="ARBA" id="ARBA00022777"/>
    </source>
</evidence>
<evidence type="ECO:0000259" key="14">
    <source>
        <dbReference type="PROSITE" id="PS51099"/>
    </source>
</evidence>
<evidence type="ECO:0000256" key="12">
    <source>
        <dbReference type="SAM" id="Phobius"/>
    </source>
</evidence>
<keyword evidence="4" id="KW-0597">Phosphoprotein</keyword>
<feature type="transmembrane region" description="Helical" evidence="12">
    <location>
        <begin position="592"/>
        <end position="612"/>
    </location>
</feature>
<keyword evidence="11 12" id="KW-0472">Membrane</keyword>
<dbReference type="InterPro" id="IPR003501">
    <property type="entry name" value="PTS_EIIB_2/3"/>
</dbReference>
<dbReference type="NCBIfam" id="TIGR01427">
    <property type="entry name" value="PTS_IIC_fructo"/>
    <property type="match status" value="1"/>
</dbReference>
<dbReference type="PROSITE" id="PS51094">
    <property type="entry name" value="PTS_EIIA_TYPE_2"/>
    <property type="match status" value="1"/>
</dbReference>
<dbReference type="InterPro" id="IPR036095">
    <property type="entry name" value="PTS_EIIB-like_sf"/>
</dbReference>
<accession>A0A4R6ZEQ7</accession>
<dbReference type="InterPro" id="IPR002178">
    <property type="entry name" value="PTS_EIIA_type-2_dom"/>
</dbReference>
<dbReference type="OrthoDB" id="9782569at2"/>
<keyword evidence="17" id="KW-1185">Reference proteome</keyword>
<name>A0A4R6ZEQ7_9LIST</name>
<dbReference type="InterPro" id="IPR003353">
    <property type="entry name" value="PTS_IIB_fruc"/>
</dbReference>
<dbReference type="GO" id="GO:0005351">
    <property type="term" value="F:carbohydrate:proton symporter activity"/>
    <property type="evidence" value="ECO:0007669"/>
    <property type="project" value="InterPro"/>
</dbReference>
<dbReference type="RefSeq" id="WP_036072141.1">
    <property type="nucleotide sequence ID" value="NZ_SNZK01000021.1"/>
</dbReference>
<dbReference type="CDD" id="cd05569">
    <property type="entry name" value="PTS_IIB_fructose"/>
    <property type="match status" value="1"/>
</dbReference>
<evidence type="ECO:0000259" key="15">
    <source>
        <dbReference type="PROSITE" id="PS51104"/>
    </source>
</evidence>
<dbReference type="GO" id="GO:0022877">
    <property type="term" value="F:protein-N(PI)-phosphohistidine-fructose phosphotransferase system transporter activity"/>
    <property type="evidence" value="ECO:0007669"/>
    <property type="project" value="InterPro"/>
</dbReference>
<dbReference type="SUPFAM" id="SSF55804">
    <property type="entry name" value="Phoshotransferase/anion transport protein"/>
    <property type="match status" value="1"/>
</dbReference>
<dbReference type="InterPro" id="IPR013011">
    <property type="entry name" value="PTS_EIIB_2"/>
</dbReference>
<evidence type="ECO:0000313" key="17">
    <source>
        <dbReference type="Proteomes" id="UP000295558"/>
    </source>
</evidence>
<dbReference type="NCBIfam" id="TIGR00848">
    <property type="entry name" value="fruA"/>
    <property type="match status" value="1"/>
</dbReference>
<comment type="caution">
    <text evidence="16">The sequence shown here is derived from an EMBL/GenBank/DDBJ whole genome shotgun (WGS) entry which is preliminary data.</text>
</comment>
<dbReference type="InterPro" id="IPR050864">
    <property type="entry name" value="Bacterial_PTS_Sugar_Transport"/>
</dbReference>
<evidence type="ECO:0000256" key="10">
    <source>
        <dbReference type="ARBA" id="ARBA00022989"/>
    </source>
</evidence>
<dbReference type="PANTHER" id="PTHR30505">
    <property type="entry name" value="FRUCTOSE-LIKE PERMEASE"/>
    <property type="match status" value="1"/>
</dbReference>
<dbReference type="Gene3D" id="3.40.50.2300">
    <property type="match status" value="1"/>
</dbReference>
<dbReference type="STRING" id="1265846.PROCOU_11578"/>
<evidence type="ECO:0000256" key="11">
    <source>
        <dbReference type="ARBA" id="ARBA00023136"/>
    </source>
</evidence>
<sequence>MNLKEMTTQSLVFYDIEATSKEAVISFLVDNLEKEGYISDKAAFEKAVFEREGHSATGMERGLAIPHGKSSAVKKGVFTVAKLKEPLAPHAWESVDPTNQVSLVFLLAIPDEEAGTTHLKLLAELSGRLMNASYLDGLLAATSKEALFEALDDVTVTQTVVGDSEYAGKSVLAITACATGIAHTYMAAEALEQAGKELGIAVRVEKQGANGMEDTHDAGAIAKADGILFAVDTKVKEKERFVGKNYVEVKVADPLRHAKEILIRTLTDPDGQVTASAESEDTVTSKTQKTGWKKVGADMTAAIMTGISYMIPLIVAAGLMLGIAKLTWVYALGLDIGMIGDPMYNSVGGLQEFLHYLDGFGSMLFKFIYPVFAMFVAYAIADRVGLIAGFAGGLFAGGLHYTFWGIEGGIPSGFLGALILGLTAGYVAKFLNQRVKLSKNLAAMKPMLIVPGISVLVIFVLNLYVVDPVFGHLNKWIADTIASMSTSGTLSLSAVIAAATAFDLGGPVNKAAGAIAIGLSADHIFPLTPRVLAIVIPPLGIGLATIIDRFIVGRRVFSQDLRLLGNTSFLLGFLAISEGAIPFMLRNPFITIPLNLIGAIAGACTGVALGAVQWLPLPAIWGWPLVENLPAYLVGMLVGVAIIAFGNIFIRYALIKRKERNGEKVDY</sequence>
<feature type="domain" description="PTS EIIC type-2" evidence="15">
    <location>
        <begin position="299"/>
        <end position="652"/>
    </location>
</feature>
<evidence type="ECO:0000256" key="6">
    <source>
        <dbReference type="ARBA" id="ARBA00022679"/>
    </source>
</evidence>
<dbReference type="GO" id="GO:0005886">
    <property type="term" value="C:plasma membrane"/>
    <property type="evidence" value="ECO:0007669"/>
    <property type="project" value="UniProtKB-SubCell"/>
</dbReference>
<feature type="transmembrane region" description="Helical" evidence="12">
    <location>
        <begin position="632"/>
        <end position="654"/>
    </location>
</feature>
<dbReference type="Pfam" id="PF02378">
    <property type="entry name" value="PTS_EIIC"/>
    <property type="match status" value="1"/>
</dbReference>
<keyword evidence="5" id="KW-0762">Sugar transport</keyword>
<dbReference type="InterPro" id="IPR004715">
    <property type="entry name" value="PTS_IIA_fruc"/>
</dbReference>
<dbReference type="InterPro" id="IPR006327">
    <property type="entry name" value="PTS_IIC_fruc"/>
</dbReference>
<dbReference type="PROSITE" id="PS51099">
    <property type="entry name" value="PTS_EIIB_TYPE_2"/>
    <property type="match status" value="1"/>
</dbReference>
<evidence type="ECO:0000313" key="16">
    <source>
        <dbReference type="EMBL" id="TDR50472.1"/>
    </source>
</evidence>
<evidence type="ECO:0000256" key="4">
    <source>
        <dbReference type="ARBA" id="ARBA00022553"/>
    </source>
</evidence>
<keyword evidence="6" id="KW-0808">Transferase</keyword>
<evidence type="ECO:0000256" key="5">
    <source>
        <dbReference type="ARBA" id="ARBA00022597"/>
    </source>
</evidence>
<evidence type="ECO:0000256" key="8">
    <source>
        <dbReference type="ARBA" id="ARBA00022692"/>
    </source>
</evidence>
<evidence type="ECO:0000256" key="7">
    <source>
        <dbReference type="ARBA" id="ARBA00022683"/>
    </source>
</evidence>
<gene>
    <name evidence="16" type="ORF">DFP96_1213</name>
</gene>
<dbReference type="Proteomes" id="UP000295558">
    <property type="component" value="Unassembled WGS sequence"/>
</dbReference>
<evidence type="ECO:0000259" key="13">
    <source>
        <dbReference type="PROSITE" id="PS51094"/>
    </source>
</evidence>
<dbReference type="CDD" id="cd00211">
    <property type="entry name" value="PTS_IIA_fru"/>
    <property type="match status" value="1"/>
</dbReference>
<dbReference type="Gene3D" id="3.40.930.10">
    <property type="entry name" value="Mannitol-specific EII, Chain A"/>
    <property type="match status" value="1"/>
</dbReference>
<dbReference type="InterPro" id="IPR003352">
    <property type="entry name" value="PTS_EIIC"/>
</dbReference>
<dbReference type="GO" id="GO:0016301">
    <property type="term" value="F:kinase activity"/>
    <property type="evidence" value="ECO:0007669"/>
    <property type="project" value="UniProtKB-KW"/>
</dbReference>
<dbReference type="InterPro" id="IPR013014">
    <property type="entry name" value="PTS_EIIC_2"/>
</dbReference>
<keyword evidence="7" id="KW-0598">Phosphotransferase system</keyword>
<evidence type="ECO:0000256" key="1">
    <source>
        <dbReference type="ARBA" id="ARBA00004429"/>
    </source>
</evidence>
<dbReference type="PROSITE" id="PS51104">
    <property type="entry name" value="PTS_EIIC_TYPE_2"/>
    <property type="match status" value="1"/>
</dbReference>
<feature type="transmembrane region" description="Helical" evidence="12">
    <location>
        <begin position="448"/>
        <end position="466"/>
    </location>
</feature>